<comment type="caution">
    <text evidence="5">The sequence shown here is derived from an EMBL/GenBank/DDBJ whole genome shotgun (WGS) entry which is preliminary data.</text>
</comment>
<reference evidence="5" key="1">
    <citation type="submission" date="2022-10" db="EMBL/GenBank/DDBJ databases">
        <title>The WGS of Solirubrobacter ginsenosidimutans DSM 21036.</title>
        <authorList>
            <person name="Jiang Z."/>
        </authorList>
    </citation>
    <scope>NUCLEOTIDE SEQUENCE</scope>
    <source>
        <strain evidence="5">DSM 21036</strain>
    </source>
</reference>
<dbReference type="PANTHER" id="PTHR48090:SF7">
    <property type="entry name" value="RFBJ PROTEIN"/>
    <property type="match status" value="1"/>
</dbReference>
<dbReference type="InterPro" id="IPR029044">
    <property type="entry name" value="Nucleotide-diphossugar_trans"/>
</dbReference>
<proteinExistence type="inferred from homology"/>
<dbReference type="PANTHER" id="PTHR48090">
    <property type="entry name" value="UNDECAPRENYL-PHOSPHATE 4-DEOXY-4-FORMAMIDO-L-ARABINOSE TRANSFERASE-RELATED"/>
    <property type="match status" value="1"/>
</dbReference>
<dbReference type="Pfam" id="PF26629">
    <property type="entry name" value="GT2_TM_C"/>
    <property type="match status" value="1"/>
</dbReference>
<dbReference type="AlphaFoldDB" id="A0A9X3S985"/>
<keyword evidence="2" id="KW-0812">Transmembrane</keyword>
<dbReference type="Gene3D" id="3.90.550.10">
    <property type="entry name" value="Spore Coat Polysaccharide Biosynthesis Protein SpsA, Chain A"/>
    <property type="match status" value="1"/>
</dbReference>
<evidence type="ECO:0000313" key="5">
    <source>
        <dbReference type="EMBL" id="MDA0164728.1"/>
    </source>
</evidence>
<dbReference type="InterPro" id="IPR050256">
    <property type="entry name" value="Glycosyltransferase_2"/>
</dbReference>
<dbReference type="SUPFAM" id="SSF53448">
    <property type="entry name" value="Nucleotide-diphospho-sugar transferases"/>
    <property type="match status" value="1"/>
</dbReference>
<feature type="transmembrane region" description="Helical" evidence="2">
    <location>
        <begin position="282"/>
        <end position="308"/>
    </location>
</feature>
<dbReference type="Proteomes" id="UP001149140">
    <property type="component" value="Unassembled WGS sequence"/>
</dbReference>
<keyword evidence="2" id="KW-1133">Transmembrane helix</keyword>
<dbReference type="Pfam" id="PF00535">
    <property type="entry name" value="Glycos_transf_2"/>
    <property type="match status" value="1"/>
</dbReference>
<dbReference type="InterPro" id="IPR058718">
    <property type="entry name" value="Agl6_TM_C"/>
</dbReference>
<evidence type="ECO:0000256" key="2">
    <source>
        <dbReference type="SAM" id="Phobius"/>
    </source>
</evidence>
<dbReference type="InterPro" id="IPR001173">
    <property type="entry name" value="Glyco_trans_2-like"/>
</dbReference>
<accession>A0A9X3S985</accession>
<name>A0A9X3S985_9ACTN</name>
<evidence type="ECO:0000259" key="3">
    <source>
        <dbReference type="Pfam" id="PF00535"/>
    </source>
</evidence>
<feature type="domain" description="Glycosyltransferase 2-like" evidence="3">
    <location>
        <begin position="25"/>
        <end position="183"/>
    </location>
</feature>
<evidence type="ECO:0000259" key="4">
    <source>
        <dbReference type="Pfam" id="PF26629"/>
    </source>
</evidence>
<comment type="similarity">
    <text evidence="1">Belongs to the glycosyltransferase 2 family.</text>
</comment>
<protein>
    <submittedName>
        <fullName evidence="5">Glycosyltransferase family 2 protein</fullName>
    </submittedName>
</protein>
<dbReference type="CDD" id="cd04179">
    <property type="entry name" value="DPM_DPG-synthase_like"/>
    <property type="match status" value="1"/>
</dbReference>
<evidence type="ECO:0000313" key="6">
    <source>
        <dbReference type="Proteomes" id="UP001149140"/>
    </source>
</evidence>
<organism evidence="5 6">
    <name type="scientific">Solirubrobacter ginsenosidimutans</name>
    <dbReference type="NCBI Taxonomy" id="490573"/>
    <lineage>
        <taxon>Bacteria</taxon>
        <taxon>Bacillati</taxon>
        <taxon>Actinomycetota</taxon>
        <taxon>Thermoleophilia</taxon>
        <taxon>Solirubrobacterales</taxon>
        <taxon>Solirubrobacteraceae</taxon>
        <taxon>Solirubrobacter</taxon>
    </lineage>
</organism>
<sequence length="398" mass="43920">MSTLQPSPPSLDRLDDSDEPELIVSVVIPCLNEEANIERCVTTALAVLSEHGIPGEVVVADNASEDRSAALAAAAGARVIHEPRRGYGSAYLAGFAAARGRYIVMGDADLTYDFREIPRFVAHLDEGAELVMGDRMDQIHPGAMPWLHRYVGNPVLTGILNVFFRTGVSDAHCGMRALRRDVLPRLDLRTTGMEFASEMVIRASKEKLKISEFPIEYHPRGGESKLSSFRDGWRHLRFLLVHSPTYLFMLPGAIMLLLGALISAVALLQINVFGREWDLHTMVAGSLLMIVGVQIVALGLCAHAYGTYFMNEKDPWFDRMRARFRLEHGLILGGLTTFVGFVVAAAIVIVWIQRGFGQLSEERLAVLAAALVITGLQIFFTSFLLSILGLRRRLPGEH</sequence>
<evidence type="ECO:0000256" key="1">
    <source>
        <dbReference type="ARBA" id="ARBA00006739"/>
    </source>
</evidence>
<feature type="transmembrane region" description="Helical" evidence="2">
    <location>
        <begin position="329"/>
        <end position="352"/>
    </location>
</feature>
<keyword evidence="6" id="KW-1185">Reference proteome</keyword>
<dbReference type="RefSeq" id="WP_270043979.1">
    <property type="nucleotide sequence ID" value="NZ_JAPDOD010000037.1"/>
</dbReference>
<gene>
    <name evidence="5" type="ORF">OM076_30955</name>
</gene>
<feature type="domain" description="Low-salt glycan biosynthesis hexosyltransferase Agl6 C-terminal transmembrane region" evidence="4">
    <location>
        <begin position="301"/>
        <end position="389"/>
    </location>
</feature>
<dbReference type="EMBL" id="JAPDOD010000037">
    <property type="protein sequence ID" value="MDA0164728.1"/>
    <property type="molecule type" value="Genomic_DNA"/>
</dbReference>
<feature type="transmembrane region" description="Helical" evidence="2">
    <location>
        <begin position="246"/>
        <end position="270"/>
    </location>
</feature>
<keyword evidence="2" id="KW-0472">Membrane</keyword>
<feature type="transmembrane region" description="Helical" evidence="2">
    <location>
        <begin position="364"/>
        <end position="390"/>
    </location>
</feature>